<sequence length="790" mass="85687">MRITNQLFFNNTQKNYQSSMNGLHSTNQQLASGLKIQYSFQDTGIYVDAMRLDYEASTLEQIRQTSTKAQAFANNTDKAFNQFSSSLDQFKVKLTQAANDGAMSDTSREAIANVLEAIKTHLMSIANTSINGTFLFSGTATSVKPIGAGGSYSGNGESLNALVGSQVQLAYNIDGQSLFLGSSGDYNKKVSANMPMFNLTKLHPDVMQGNEGEVSVEAYLKTTDTIRDMVGDIDADETNNPNAMFYLSGVNSYGESFNEKIEMTSNASVEDFLERIGHAYGNTSTNKVVDVSLNDHGQVEVTDLRKGSNQLEFHIFGAVDRNAAAGTAGNADATNLDALFASPGVDIVEFMRSDFGATATATTVASREDFTRPDTYKMGTPLALEDGSSAKAATNLNALFPSSVDHVMVGTTQVDVDGTTTVQDLLNAIEIEFPTANARIENGQILVEDTSGTFSLTMRAEDVTNTPIAGFKTFDAANFERREFALDGNQLSSNISQIINETGDYAVAKTKLSETSNTGTVDGTTLALEVVDIQGNPRKVEINLASPQSTFSVDMNNDGVMDDTYVIFNGNGEDTAADDVTYRQLMDAVGMVMANEYPLTPDDTGYNTAITNSRNRVDVSLDYHGQLQIVDKTSSVSQMRLSMHDANASTFGSPSSLSFMTNNAIVIDEPSVDIFKDLDSMIEAVRNGTYRADGTSGDRNPGIQNSLERLDHIMDHFTRQHTKIGALSNALQDSHDRATLLKVNVNTVKSEIIDADYGETMMQFQQYALSYQAMLSTVSKINQLSLVNYM</sequence>
<evidence type="ECO:0000256" key="2">
    <source>
        <dbReference type="ARBA" id="ARBA00023143"/>
    </source>
</evidence>
<comment type="similarity">
    <text evidence="1 3">Belongs to the bacterial flagellin family.</text>
</comment>
<dbReference type="PANTHER" id="PTHR42792">
    <property type="entry name" value="FLAGELLIN"/>
    <property type="match status" value="1"/>
</dbReference>
<dbReference type="NCBIfam" id="NF006265">
    <property type="entry name" value="PRK08412.1"/>
    <property type="match status" value="1"/>
</dbReference>
<accession>A0ABS2WUL1</accession>
<evidence type="ECO:0000313" key="7">
    <source>
        <dbReference type="Proteomes" id="UP000703590"/>
    </source>
</evidence>
<keyword evidence="6" id="KW-0282">Flagellum</keyword>
<keyword evidence="2 3" id="KW-0975">Bacterial flagellum</keyword>
<dbReference type="InterPro" id="IPR001029">
    <property type="entry name" value="Flagellin_N"/>
</dbReference>
<evidence type="ECO:0000313" key="6">
    <source>
        <dbReference type="EMBL" id="MBN2965344.1"/>
    </source>
</evidence>
<proteinExistence type="inferred from homology"/>
<dbReference type="PANTHER" id="PTHR42792:SF1">
    <property type="entry name" value="FLAGELLAR HOOK-ASSOCIATED PROTEIN 3"/>
    <property type="match status" value="1"/>
</dbReference>
<dbReference type="RefSeq" id="WP_205459906.1">
    <property type="nucleotide sequence ID" value="NZ_JAFHKK010000033.1"/>
</dbReference>
<dbReference type="SUPFAM" id="SSF64518">
    <property type="entry name" value="Phase 1 flagellin"/>
    <property type="match status" value="1"/>
</dbReference>
<name>A0ABS2WUL1_9BACT</name>
<organism evidence="6 7">
    <name type="scientific">Sulfurospirillum tamanense</name>
    <dbReference type="NCBI Taxonomy" id="2813362"/>
    <lineage>
        <taxon>Bacteria</taxon>
        <taxon>Pseudomonadati</taxon>
        <taxon>Campylobacterota</taxon>
        <taxon>Epsilonproteobacteria</taxon>
        <taxon>Campylobacterales</taxon>
        <taxon>Sulfurospirillaceae</taxon>
        <taxon>Sulfurospirillum</taxon>
    </lineage>
</organism>
<dbReference type="EMBL" id="JAFHKK010000033">
    <property type="protein sequence ID" value="MBN2965344.1"/>
    <property type="molecule type" value="Genomic_DNA"/>
</dbReference>
<evidence type="ECO:0000259" key="4">
    <source>
        <dbReference type="Pfam" id="PF00669"/>
    </source>
</evidence>
<dbReference type="Gene3D" id="1.20.1330.10">
    <property type="entry name" value="f41 fragment of flagellin, N-terminal domain"/>
    <property type="match status" value="2"/>
</dbReference>
<gene>
    <name evidence="6" type="primary">flgL</name>
    <name evidence="6" type="ORF">JWV37_11180</name>
</gene>
<reference evidence="6" key="2">
    <citation type="submission" date="2021-02" db="EMBL/GenBank/DDBJ databases">
        <authorList>
            <person name="Merkel A.Y."/>
        </authorList>
    </citation>
    <scope>NUCLEOTIDE SEQUENCE</scope>
    <source>
        <strain evidence="6">T05b</strain>
    </source>
</reference>
<dbReference type="Proteomes" id="UP000703590">
    <property type="component" value="Unassembled WGS sequence"/>
</dbReference>
<comment type="subcellular location">
    <subcellularLocation>
        <location evidence="3">Secreted</location>
    </subcellularLocation>
    <subcellularLocation>
        <location evidence="3">Bacterial flagellum</location>
    </subcellularLocation>
</comment>
<feature type="domain" description="Flagellin N-terminal" evidence="4">
    <location>
        <begin position="5"/>
        <end position="141"/>
    </location>
</feature>
<evidence type="ECO:0000259" key="5">
    <source>
        <dbReference type="Pfam" id="PF00700"/>
    </source>
</evidence>
<dbReference type="InterPro" id="IPR046358">
    <property type="entry name" value="Flagellin_C"/>
</dbReference>
<keyword evidence="7" id="KW-1185">Reference proteome</keyword>
<dbReference type="InterPro" id="IPR001492">
    <property type="entry name" value="Flagellin"/>
</dbReference>
<dbReference type="Pfam" id="PF00700">
    <property type="entry name" value="Flagellin_C"/>
    <property type="match status" value="1"/>
</dbReference>
<comment type="caution">
    <text evidence="6">The sequence shown here is derived from an EMBL/GenBank/DDBJ whole genome shotgun (WGS) entry which is preliminary data.</text>
</comment>
<evidence type="ECO:0000256" key="3">
    <source>
        <dbReference type="RuleBase" id="RU362073"/>
    </source>
</evidence>
<keyword evidence="6" id="KW-0966">Cell projection</keyword>
<keyword evidence="6" id="KW-0969">Cilium</keyword>
<reference evidence="6" key="1">
    <citation type="submission" date="2021-02" db="EMBL/GenBank/DDBJ databases">
        <title>Sulfurospirillum tamanensis sp. nov.</title>
        <authorList>
            <person name="Frolova A."/>
            <person name="Merkel A."/>
            <person name="Slobodkin A."/>
        </authorList>
    </citation>
    <scope>NUCLEOTIDE SEQUENCE</scope>
    <source>
        <strain evidence="6">T05b</strain>
    </source>
</reference>
<protein>
    <recommendedName>
        <fullName evidence="3">Flagellin</fullName>
    </recommendedName>
</protein>
<dbReference type="Pfam" id="PF00669">
    <property type="entry name" value="Flagellin_N"/>
    <property type="match status" value="1"/>
</dbReference>
<comment type="function">
    <text evidence="3">Flagellin is the subunit protein which polymerizes to form the filaments of bacterial flagella.</text>
</comment>
<evidence type="ECO:0000256" key="1">
    <source>
        <dbReference type="ARBA" id="ARBA00005709"/>
    </source>
</evidence>
<feature type="domain" description="Flagellin C-terminal" evidence="5">
    <location>
        <begin position="709"/>
        <end position="790"/>
    </location>
</feature>
<keyword evidence="3" id="KW-0964">Secreted</keyword>